<dbReference type="GO" id="GO:0008113">
    <property type="term" value="F:peptide-methionine (S)-S-oxide reductase activity"/>
    <property type="evidence" value="ECO:0007669"/>
    <property type="project" value="UniProtKB-UniRule"/>
</dbReference>
<dbReference type="PANTHER" id="PTHR43774">
    <property type="entry name" value="PEPTIDE METHIONINE SULFOXIDE REDUCTASE"/>
    <property type="match status" value="1"/>
</dbReference>
<comment type="catalytic activity">
    <reaction evidence="2 4">
        <text>L-methionyl-[protein] + [thioredoxin]-disulfide + H2O = L-methionyl-(S)-S-oxide-[protein] + [thioredoxin]-dithiol</text>
        <dbReference type="Rhea" id="RHEA:14217"/>
        <dbReference type="Rhea" id="RHEA-COMP:10698"/>
        <dbReference type="Rhea" id="RHEA-COMP:10700"/>
        <dbReference type="Rhea" id="RHEA-COMP:12313"/>
        <dbReference type="Rhea" id="RHEA-COMP:12315"/>
        <dbReference type="ChEBI" id="CHEBI:15377"/>
        <dbReference type="ChEBI" id="CHEBI:16044"/>
        <dbReference type="ChEBI" id="CHEBI:29950"/>
        <dbReference type="ChEBI" id="CHEBI:44120"/>
        <dbReference type="ChEBI" id="CHEBI:50058"/>
        <dbReference type="EC" id="1.8.4.11"/>
    </reaction>
</comment>
<evidence type="ECO:0000259" key="5">
    <source>
        <dbReference type="Pfam" id="PF01625"/>
    </source>
</evidence>
<dbReference type="PANTHER" id="PTHR43774:SF1">
    <property type="entry name" value="PEPTIDE METHIONINE SULFOXIDE REDUCTASE MSRA 2"/>
    <property type="match status" value="1"/>
</dbReference>
<organism evidence="6 7">
    <name type="scientific">Bauldia litoralis</name>
    <dbReference type="NCBI Taxonomy" id="665467"/>
    <lineage>
        <taxon>Bacteria</taxon>
        <taxon>Pseudomonadati</taxon>
        <taxon>Pseudomonadota</taxon>
        <taxon>Alphaproteobacteria</taxon>
        <taxon>Hyphomicrobiales</taxon>
        <taxon>Kaistiaceae</taxon>
        <taxon>Bauldia</taxon>
    </lineage>
</organism>
<dbReference type="HAMAP" id="MF_01401">
    <property type="entry name" value="MsrA"/>
    <property type="match status" value="1"/>
</dbReference>
<dbReference type="SUPFAM" id="SSF55068">
    <property type="entry name" value="Peptide methionine sulfoxide reductase"/>
    <property type="match status" value="1"/>
</dbReference>
<feature type="domain" description="Peptide methionine sulphoxide reductase MsrA" evidence="5">
    <location>
        <begin position="61"/>
        <end position="213"/>
    </location>
</feature>
<dbReference type="Pfam" id="PF01625">
    <property type="entry name" value="PMSR"/>
    <property type="match status" value="1"/>
</dbReference>
<feature type="active site" evidence="4">
    <location>
        <position position="68"/>
    </location>
</feature>
<evidence type="ECO:0000256" key="2">
    <source>
        <dbReference type="ARBA" id="ARBA00047806"/>
    </source>
</evidence>
<evidence type="ECO:0000256" key="3">
    <source>
        <dbReference type="ARBA" id="ARBA00048782"/>
    </source>
</evidence>
<evidence type="ECO:0000313" key="7">
    <source>
        <dbReference type="Proteomes" id="UP000199071"/>
    </source>
</evidence>
<evidence type="ECO:0000256" key="4">
    <source>
        <dbReference type="HAMAP-Rule" id="MF_01401"/>
    </source>
</evidence>
<dbReference type="NCBIfam" id="TIGR00401">
    <property type="entry name" value="msrA"/>
    <property type="match status" value="1"/>
</dbReference>
<dbReference type="InterPro" id="IPR036509">
    <property type="entry name" value="Met_Sox_Rdtase_MsrA_sf"/>
</dbReference>
<dbReference type="AlphaFoldDB" id="A0A1G6AD15"/>
<dbReference type="Gene3D" id="3.30.1060.10">
    <property type="entry name" value="Peptide methionine sulphoxide reductase MsrA"/>
    <property type="match status" value="1"/>
</dbReference>
<comment type="catalytic activity">
    <reaction evidence="3 4">
        <text>[thioredoxin]-disulfide + L-methionine + H2O = L-methionine (S)-S-oxide + [thioredoxin]-dithiol</text>
        <dbReference type="Rhea" id="RHEA:19993"/>
        <dbReference type="Rhea" id="RHEA-COMP:10698"/>
        <dbReference type="Rhea" id="RHEA-COMP:10700"/>
        <dbReference type="ChEBI" id="CHEBI:15377"/>
        <dbReference type="ChEBI" id="CHEBI:29950"/>
        <dbReference type="ChEBI" id="CHEBI:50058"/>
        <dbReference type="ChEBI" id="CHEBI:57844"/>
        <dbReference type="ChEBI" id="CHEBI:58772"/>
        <dbReference type="EC" id="1.8.4.11"/>
    </reaction>
</comment>
<proteinExistence type="inferred from homology"/>
<dbReference type="EC" id="1.8.4.11" evidence="4"/>
<dbReference type="InterPro" id="IPR002569">
    <property type="entry name" value="Met_Sox_Rdtase_MsrA_dom"/>
</dbReference>
<gene>
    <name evidence="4" type="primary">msrA</name>
    <name evidence="6" type="ORF">SAMN02982931_00468</name>
</gene>
<dbReference type="STRING" id="665467.SAMN02982931_00468"/>
<evidence type="ECO:0000313" key="6">
    <source>
        <dbReference type="EMBL" id="SDB06328.1"/>
    </source>
</evidence>
<comment type="function">
    <text evidence="4">Has an important function as a repair enzyme for proteins that have been inactivated by oxidation. Catalyzes the reversible oxidation-reduction of methionine sulfoxide in proteins to methionine.</text>
</comment>
<accession>A0A1G6AD15</accession>
<name>A0A1G6AD15_9HYPH</name>
<dbReference type="GO" id="GO:0033744">
    <property type="term" value="F:L-methionine:thioredoxin-disulfide S-oxidoreductase activity"/>
    <property type="evidence" value="ECO:0007669"/>
    <property type="project" value="RHEA"/>
</dbReference>
<evidence type="ECO:0000256" key="1">
    <source>
        <dbReference type="ARBA" id="ARBA00023002"/>
    </source>
</evidence>
<dbReference type="Proteomes" id="UP000199071">
    <property type="component" value="Unassembled WGS sequence"/>
</dbReference>
<keyword evidence="7" id="KW-1185">Reference proteome</keyword>
<dbReference type="EMBL" id="FMXQ01000001">
    <property type="protein sequence ID" value="SDB06328.1"/>
    <property type="molecule type" value="Genomic_DNA"/>
</dbReference>
<keyword evidence="1 4" id="KW-0560">Oxidoreductase</keyword>
<reference evidence="6 7" key="1">
    <citation type="submission" date="2016-10" db="EMBL/GenBank/DDBJ databases">
        <authorList>
            <person name="de Groot N.N."/>
        </authorList>
    </citation>
    <scope>NUCLEOTIDE SEQUENCE [LARGE SCALE GENOMIC DNA]</scope>
    <source>
        <strain evidence="6 7">ATCC 35022</strain>
    </source>
</reference>
<comment type="similarity">
    <text evidence="4">Belongs to the MsrA Met sulfoxide reductase family.</text>
</comment>
<sequence length="246" mass="26194">MVAQSLSARLPALSIAVVLGAGVIGLDLLCQSMGAHAAEKATQIPPPALDQMAAADGKLATAVVAGGCFWGVQAVFQHVEGVTNAVSGYAGGESPDPTYPEVSAGVTGHAEVVEITYDPSTISYGKVLQIFFSVAHDPTQLNRQGPDVGTQYRSAVYFTDEEQAKVAKAYVDQLNQAAVFPAPIVTELSDLDVFHPAEDYHQDYAFHHPNQAYIVWNDLPKVENLRTMFPDVWRAEPKLVGAGGNS</sequence>
<dbReference type="RefSeq" id="WP_244521110.1">
    <property type="nucleotide sequence ID" value="NZ_FMXQ01000001.1"/>
</dbReference>
<protein>
    <recommendedName>
        <fullName evidence="4">Peptide methionine sulfoxide reductase MsrA</fullName>
        <shortName evidence="4">Protein-methionine-S-oxide reductase</shortName>
        <ecNumber evidence="4">1.8.4.11</ecNumber>
    </recommendedName>
    <alternativeName>
        <fullName evidence="4">Peptide-methionine (S)-S-oxide reductase</fullName>
        <shortName evidence="4">Peptide Met(O) reductase</shortName>
    </alternativeName>
</protein>